<dbReference type="PANTHER" id="PTHR18895:SF74">
    <property type="entry name" value="MTRF1L RELEASE FACTOR GLUTAMINE METHYLTRANSFERASE"/>
    <property type="match status" value="1"/>
</dbReference>
<dbReference type="CDD" id="cd02440">
    <property type="entry name" value="AdoMet_MTases"/>
    <property type="match status" value="1"/>
</dbReference>
<dbReference type="PANTHER" id="PTHR18895">
    <property type="entry name" value="HEMK METHYLTRANSFERASE"/>
    <property type="match status" value="1"/>
</dbReference>
<keyword evidence="4" id="KW-0949">S-adenosyl-L-methionine</keyword>
<evidence type="ECO:0000259" key="7">
    <source>
        <dbReference type="Pfam" id="PF17827"/>
    </source>
</evidence>
<dbReference type="Pfam" id="PF05175">
    <property type="entry name" value="MTS"/>
    <property type="match status" value="1"/>
</dbReference>
<dbReference type="Gene3D" id="1.10.8.10">
    <property type="entry name" value="DNA helicase RuvA subunit, C-terminal domain"/>
    <property type="match status" value="1"/>
</dbReference>
<dbReference type="InterPro" id="IPR007848">
    <property type="entry name" value="Small_mtfrase_dom"/>
</dbReference>
<evidence type="ECO:0000256" key="1">
    <source>
        <dbReference type="ARBA" id="ARBA00012771"/>
    </source>
</evidence>
<dbReference type="NCBIfam" id="TIGR00536">
    <property type="entry name" value="hemK_fam"/>
    <property type="match status" value="1"/>
</dbReference>
<evidence type="ECO:0000259" key="6">
    <source>
        <dbReference type="Pfam" id="PF05175"/>
    </source>
</evidence>
<dbReference type="InterPro" id="IPR040758">
    <property type="entry name" value="PrmC_N"/>
</dbReference>
<dbReference type="InterPro" id="IPR004556">
    <property type="entry name" value="HemK-like"/>
</dbReference>
<dbReference type="InterPro" id="IPR019874">
    <property type="entry name" value="RF_methyltr_PrmC"/>
</dbReference>
<dbReference type="GO" id="GO:0032259">
    <property type="term" value="P:methylation"/>
    <property type="evidence" value="ECO:0007669"/>
    <property type="project" value="UniProtKB-KW"/>
</dbReference>
<evidence type="ECO:0000256" key="3">
    <source>
        <dbReference type="ARBA" id="ARBA00022679"/>
    </source>
</evidence>
<dbReference type="Proteomes" id="UP000235701">
    <property type="component" value="Unassembled WGS sequence"/>
</dbReference>
<sequence>MINQTYLEVQIWASSFLEENHQEPEIAYHLLLDLAGFSVSDWVLKQNHTMPSHLKAAYQSAIKRVVNEDYPWQYLVGKAWFYGEPFKVSPATLIPRQETEDLVSYIIDLINKGQIANNARVLDIGTGTGIIAITLKQRFPNLQVTATDISEEALSIAQQNAEEKQITIDFRLGDLFNPVIGQQFDLIISNPPYIGLDETNMMSKSTLLFEPELALFAEENGYQIYWRIFEQLHHYIAKPGYFIGEFGYRQGNLLVEGAISRLKLPDATVSIEQDYTGNDRILVIHHS</sequence>
<evidence type="ECO:0000313" key="9">
    <source>
        <dbReference type="Proteomes" id="UP000235701"/>
    </source>
</evidence>
<dbReference type="EC" id="2.1.1.297" evidence="1"/>
<proteinExistence type="predicted"/>
<dbReference type="PROSITE" id="PS00092">
    <property type="entry name" value="N6_MTASE"/>
    <property type="match status" value="1"/>
</dbReference>
<dbReference type="GO" id="GO:0003676">
    <property type="term" value="F:nucleic acid binding"/>
    <property type="evidence" value="ECO:0007669"/>
    <property type="project" value="InterPro"/>
</dbReference>
<evidence type="ECO:0000256" key="5">
    <source>
        <dbReference type="ARBA" id="ARBA00048391"/>
    </source>
</evidence>
<name>A0A2N6UD91_9LACT</name>
<dbReference type="InterPro" id="IPR050320">
    <property type="entry name" value="N5-glutamine_MTase"/>
</dbReference>
<organism evidence="8 9">
    <name type="scientific">Aerococcus viridans</name>
    <dbReference type="NCBI Taxonomy" id="1377"/>
    <lineage>
        <taxon>Bacteria</taxon>
        <taxon>Bacillati</taxon>
        <taxon>Bacillota</taxon>
        <taxon>Bacilli</taxon>
        <taxon>Lactobacillales</taxon>
        <taxon>Aerococcaceae</taxon>
        <taxon>Aerococcus</taxon>
    </lineage>
</organism>
<dbReference type="InterPro" id="IPR029063">
    <property type="entry name" value="SAM-dependent_MTases_sf"/>
</dbReference>
<dbReference type="GO" id="GO:0102559">
    <property type="term" value="F:peptide chain release factor N(5)-glutamine methyltransferase activity"/>
    <property type="evidence" value="ECO:0007669"/>
    <property type="project" value="UniProtKB-EC"/>
</dbReference>
<feature type="domain" description="Methyltransferase small" evidence="6">
    <location>
        <begin position="117"/>
        <end position="200"/>
    </location>
</feature>
<keyword evidence="3 8" id="KW-0808">Transferase</keyword>
<gene>
    <name evidence="8" type="primary">prmC</name>
    <name evidence="8" type="ORF">CJ191_06115</name>
</gene>
<evidence type="ECO:0000256" key="2">
    <source>
        <dbReference type="ARBA" id="ARBA00022603"/>
    </source>
</evidence>
<evidence type="ECO:0000313" key="8">
    <source>
        <dbReference type="EMBL" id="PMC79530.1"/>
    </source>
</evidence>
<keyword evidence="9" id="KW-1185">Reference proteome</keyword>
<dbReference type="RefSeq" id="WP_070468749.1">
    <property type="nucleotide sequence ID" value="NZ_PNHQ01000013.1"/>
</dbReference>
<keyword evidence="2 8" id="KW-0489">Methyltransferase</keyword>
<dbReference type="EMBL" id="PNHQ01000013">
    <property type="protein sequence ID" value="PMC79530.1"/>
    <property type="molecule type" value="Genomic_DNA"/>
</dbReference>
<evidence type="ECO:0000256" key="4">
    <source>
        <dbReference type="ARBA" id="ARBA00022691"/>
    </source>
</evidence>
<reference evidence="8 9" key="1">
    <citation type="submission" date="2017-09" db="EMBL/GenBank/DDBJ databases">
        <title>Bacterial strain isolated from the female urinary microbiota.</title>
        <authorList>
            <person name="Thomas-White K."/>
            <person name="Kumar N."/>
            <person name="Forster S."/>
            <person name="Putonti C."/>
            <person name="Lawley T."/>
            <person name="Wolfe A.J."/>
        </authorList>
    </citation>
    <scope>NUCLEOTIDE SEQUENCE [LARGE SCALE GENOMIC DNA]</scope>
    <source>
        <strain evidence="8 9">UMB0240</strain>
    </source>
</reference>
<accession>A0A2N6UD91</accession>
<dbReference type="NCBIfam" id="TIGR03534">
    <property type="entry name" value="RF_mod_PrmC"/>
    <property type="match status" value="1"/>
</dbReference>
<dbReference type="SUPFAM" id="SSF53335">
    <property type="entry name" value="S-adenosyl-L-methionine-dependent methyltransferases"/>
    <property type="match status" value="1"/>
</dbReference>
<dbReference type="Pfam" id="PF17827">
    <property type="entry name" value="PrmC_N"/>
    <property type="match status" value="1"/>
</dbReference>
<dbReference type="InterPro" id="IPR002052">
    <property type="entry name" value="DNA_methylase_N6_adenine_CS"/>
</dbReference>
<feature type="domain" description="Release factor glutamine methyltransferase N-terminal" evidence="7">
    <location>
        <begin position="8"/>
        <end position="77"/>
    </location>
</feature>
<comment type="caution">
    <text evidence="8">The sequence shown here is derived from an EMBL/GenBank/DDBJ whole genome shotgun (WGS) entry which is preliminary data.</text>
</comment>
<dbReference type="OrthoDB" id="9800643at2"/>
<comment type="catalytic activity">
    <reaction evidence="5">
        <text>L-glutaminyl-[peptide chain release factor] + S-adenosyl-L-methionine = N(5)-methyl-L-glutaminyl-[peptide chain release factor] + S-adenosyl-L-homocysteine + H(+)</text>
        <dbReference type="Rhea" id="RHEA:42896"/>
        <dbReference type="Rhea" id="RHEA-COMP:10271"/>
        <dbReference type="Rhea" id="RHEA-COMP:10272"/>
        <dbReference type="ChEBI" id="CHEBI:15378"/>
        <dbReference type="ChEBI" id="CHEBI:30011"/>
        <dbReference type="ChEBI" id="CHEBI:57856"/>
        <dbReference type="ChEBI" id="CHEBI:59789"/>
        <dbReference type="ChEBI" id="CHEBI:61891"/>
        <dbReference type="EC" id="2.1.1.297"/>
    </reaction>
</comment>
<dbReference type="AlphaFoldDB" id="A0A2N6UD91"/>
<dbReference type="Gene3D" id="3.40.50.150">
    <property type="entry name" value="Vaccinia Virus protein VP39"/>
    <property type="match status" value="1"/>
</dbReference>
<protein>
    <recommendedName>
        <fullName evidence="1">peptide chain release factor N(5)-glutamine methyltransferase</fullName>
        <ecNumber evidence="1">2.1.1.297</ecNumber>
    </recommendedName>
</protein>